<dbReference type="InterPro" id="IPR011466">
    <property type="entry name" value="DUF1572"/>
</dbReference>
<dbReference type="SUPFAM" id="SSF109854">
    <property type="entry name" value="DinB/YfiT-like putative metalloenzymes"/>
    <property type="match status" value="1"/>
</dbReference>
<dbReference type="EMBL" id="JBHUME010000008">
    <property type="protein sequence ID" value="MFD2613676.1"/>
    <property type="molecule type" value="Genomic_DNA"/>
</dbReference>
<dbReference type="RefSeq" id="WP_377603707.1">
    <property type="nucleotide sequence ID" value="NZ_JBHUME010000008.1"/>
</dbReference>
<organism evidence="1 2">
    <name type="scientific">Paenibacillus gansuensis</name>
    <dbReference type="NCBI Taxonomy" id="306542"/>
    <lineage>
        <taxon>Bacteria</taxon>
        <taxon>Bacillati</taxon>
        <taxon>Bacillota</taxon>
        <taxon>Bacilli</taxon>
        <taxon>Bacillales</taxon>
        <taxon>Paenibacillaceae</taxon>
        <taxon>Paenibacillus</taxon>
    </lineage>
</organism>
<protein>
    <submittedName>
        <fullName evidence="1">DUF1572 family protein</fullName>
    </submittedName>
</protein>
<reference evidence="2" key="1">
    <citation type="journal article" date="2019" name="Int. J. Syst. Evol. Microbiol.">
        <title>The Global Catalogue of Microorganisms (GCM) 10K type strain sequencing project: providing services to taxonomists for standard genome sequencing and annotation.</title>
        <authorList>
            <consortium name="The Broad Institute Genomics Platform"/>
            <consortium name="The Broad Institute Genome Sequencing Center for Infectious Disease"/>
            <person name="Wu L."/>
            <person name="Ma J."/>
        </authorList>
    </citation>
    <scope>NUCLEOTIDE SEQUENCE [LARGE SCALE GENOMIC DNA]</scope>
    <source>
        <strain evidence="2">KCTC 3950</strain>
    </source>
</reference>
<sequence length="195" mass="22843">MDFQKAYLQHIKSQFQYYKTLGERAIHQLEPEQLFLAANEDTNSIAAIVKHLWGNMLSRWTNFLTEDGEKSWRNRDAEFVNDLQSKEEVMEKWNEGWAVFLGAIDSIRPEQLTATIYIRNEGHSVFDAINRQLAHYPYHVGQIVYAAKLLKTGSWDSLSIPRNSSQSYNSAKFAQERRTKHFAEEELKRLENRSE</sequence>
<evidence type="ECO:0000313" key="1">
    <source>
        <dbReference type="EMBL" id="MFD2613676.1"/>
    </source>
</evidence>
<evidence type="ECO:0000313" key="2">
    <source>
        <dbReference type="Proteomes" id="UP001597541"/>
    </source>
</evidence>
<accession>A0ABW5PE95</accession>
<keyword evidence="2" id="KW-1185">Reference proteome</keyword>
<dbReference type="Proteomes" id="UP001597541">
    <property type="component" value="Unassembled WGS sequence"/>
</dbReference>
<dbReference type="InterPro" id="IPR034660">
    <property type="entry name" value="DinB/YfiT-like"/>
</dbReference>
<comment type="caution">
    <text evidence="1">The sequence shown here is derived from an EMBL/GenBank/DDBJ whole genome shotgun (WGS) entry which is preliminary data.</text>
</comment>
<gene>
    <name evidence="1" type="ORF">ACFSUF_14690</name>
</gene>
<dbReference type="Gene3D" id="1.20.120.450">
    <property type="entry name" value="dinb family like domain"/>
    <property type="match status" value="1"/>
</dbReference>
<name>A0ABW5PE95_9BACL</name>
<dbReference type="Pfam" id="PF07609">
    <property type="entry name" value="DUF1572"/>
    <property type="match status" value="1"/>
</dbReference>
<proteinExistence type="predicted"/>